<protein>
    <submittedName>
        <fullName evidence="1">Putative ovule protein</fullName>
    </submittedName>
</protein>
<accession>A0A0V0GQD9</accession>
<proteinExistence type="predicted"/>
<organism evidence="1">
    <name type="scientific">Solanum chacoense</name>
    <name type="common">Chaco potato</name>
    <dbReference type="NCBI Taxonomy" id="4108"/>
    <lineage>
        <taxon>Eukaryota</taxon>
        <taxon>Viridiplantae</taxon>
        <taxon>Streptophyta</taxon>
        <taxon>Embryophyta</taxon>
        <taxon>Tracheophyta</taxon>
        <taxon>Spermatophyta</taxon>
        <taxon>Magnoliopsida</taxon>
        <taxon>eudicotyledons</taxon>
        <taxon>Gunneridae</taxon>
        <taxon>Pentapetalae</taxon>
        <taxon>asterids</taxon>
        <taxon>lamiids</taxon>
        <taxon>Solanales</taxon>
        <taxon>Solanaceae</taxon>
        <taxon>Solanoideae</taxon>
        <taxon>Solaneae</taxon>
        <taxon>Solanum</taxon>
    </lineage>
</organism>
<name>A0A0V0GQD9_SOLCH</name>
<evidence type="ECO:0000313" key="1">
    <source>
        <dbReference type="EMBL" id="JAP10122.1"/>
    </source>
</evidence>
<dbReference type="AlphaFoldDB" id="A0A0V0GQD9"/>
<dbReference type="EMBL" id="GEDG01033699">
    <property type="protein sequence ID" value="JAP10122.1"/>
    <property type="molecule type" value="Transcribed_RNA"/>
</dbReference>
<sequence length="73" mass="8033">MDPPHQHPSTVETSLNCSAIRGFFQCKREKGNSKMVEITISSLPSSILESMLNVVGKRIKTVATEHFFSVIAA</sequence>
<reference evidence="1" key="1">
    <citation type="submission" date="2015-12" db="EMBL/GenBank/DDBJ databases">
        <title>Gene expression during late stages of embryo sac development: a critical building block for successful pollen-pistil interactions.</title>
        <authorList>
            <person name="Liu Y."/>
            <person name="Joly V."/>
            <person name="Sabar M."/>
            <person name="Matton D.P."/>
        </authorList>
    </citation>
    <scope>NUCLEOTIDE SEQUENCE</scope>
</reference>